<feature type="compositionally biased region" description="Low complexity" evidence="8">
    <location>
        <begin position="356"/>
        <end position="390"/>
    </location>
</feature>
<evidence type="ECO:0000256" key="1">
    <source>
        <dbReference type="ARBA" id="ARBA00004191"/>
    </source>
</evidence>
<dbReference type="SUPFAM" id="SSF52058">
    <property type="entry name" value="L domain-like"/>
    <property type="match status" value="2"/>
</dbReference>
<dbReference type="PANTHER" id="PTHR31018:SF3">
    <property type="entry name" value="RECEPTOR PROTEIN-TYROSINE KINASE"/>
    <property type="match status" value="1"/>
</dbReference>
<dbReference type="Gene3D" id="3.80.20.20">
    <property type="entry name" value="Receptor L-domain"/>
    <property type="match status" value="2"/>
</dbReference>
<evidence type="ECO:0000256" key="8">
    <source>
        <dbReference type="SAM" id="MobiDB-lite"/>
    </source>
</evidence>
<comment type="similarity">
    <text evidence="3">Belongs to the SPS2 family.</text>
</comment>
<dbReference type="Proteomes" id="UP000030161">
    <property type="component" value="Unassembled WGS sequence"/>
</dbReference>
<dbReference type="PANTHER" id="PTHR31018">
    <property type="entry name" value="SPORULATION-SPECIFIC PROTEIN-RELATED"/>
    <property type="match status" value="1"/>
</dbReference>
<evidence type="ECO:0000256" key="5">
    <source>
        <dbReference type="ARBA" id="ARBA00022525"/>
    </source>
</evidence>
<dbReference type="GO" id="GO:0005886">
    <property type="term" value="C:plasma membrane"/>
    <property type="evidence" value="ECO:0007669"/>
    <property type="project" value="UniProtKB-SubCell"/>
</dbReference>
<comment type="caution">
    <text evidence="10">The sequence shown here is derived from an EMBL/GenBank/DDBJ whole genome shotgun (WGS) entry which is preliminary data.</text>
</comment>
<dbReference type="InterPro" id="IPR036941">
    <property type="entry name" value="Rcpt_L-dom_sf"/>
</dbReference>
<feature type="chain" id="PRO_5044308798" description="Ecm33p" evidence="9">
    <location>
        <begin position="21"/>
        <end position="413"/>
    </location>
</feature>
<evidence type="ECO:0000256" key="9">
    <source>
        <dbReference type="SAM" id="SignalP"/>
    </source>
</evidence>
<dbReference type="EMBL" id="AJIX01000028">
    <property type="protein sequence ID" value="KGR08653.1"/>
    <property type="molecule type" value="Genomic_DNA"/>
</dbReference>
<reference evidence="10 11" key="1">
    <citation type="submission" date="2013-12" db="EMBL/GenBank/DDBJ databases">
        <title>The Genome Sequence of Candida albicans P78048.</title>
        <authorList>
            <consortium name="The Broad Institute Genome Sequencing Platform"/>
            <consortium name="The Broad Institute Genome Sequencing Center for Infectious Disease"/>
            <person name="Cuomo C."/>
            <person name="Bennett R."/>
            <person name="Hirakawa M."/>
            <person name="Noverr M."/>
            <person name="Mitchell A."/>
            <person name="Young S.K."/>
            <person name="Zeng Q."/>
            <person name="Gargeya S."/>
            <person name="Fitzgerald M."/>
            <person name="Abouelleil A."/>
            <person name="Alvarado L."/>
            <person name="Berlin A.M."/>
            <person name="Chapman S.B."/>
            <person name="Dewar J."/>
            <person name="Goldberg J."/>
            <person name="Griggs A."/>
            <person name="Gujja S."/>
            <person name="Hansen M."/>
            <person name="Howarth C."/>
            <person name="Imamovic A."/>
            <person name="Larimer J."/>
            <person name="McCowan C."/>
            <person name="Murphy C."/>
            <person name="Pearson M."/>
            <person name="Priest M."/>
            <person name="Roberts A."/>
            <person name="Saif S."/>
            <person name="Shea T."/>
            <person name="Sykes S."/>
            <person name="Wortman J."/>
            <person name="Nusbaum C."/>
            <person name="Birren B."/>
        </authorList>
    </citation>
    <scope>NUCLEOTIDE SEQUENCE [LARGE SCALE GENOMIC DNA]</scope>
    <source>
        <strain evidence="10 11">P78048</strain>
    </source>
</reference>
<gene>
    <name evidence="10" type="ORF">MG3_04212</name>
</gene>
<feature type="region of interest" description="Disordered" evidence="8">
    <location>
        <begin position="347"/>
        <end position="390"/>
    </location>
</feature>
<evidence type="ECO:0000256" key="7">
    <source>
        <dbReference type="ARBA" id="ARBA00023180"/>
    </source>
</evidence>
<dbReference type="FunFam" id="3.80.20.20:FF:000064">
    <property type="entry name" value="Cell surface GPI-anchored protein ECM33"/>
    <property type="match status" value="1"/>
</dbReference>
<comment type="subcellular location">
    <subcellularLocation>
        <location evidence="2">Cell membrane</location>
        <topology evidence="2">Lipid-anchor</topology>
        <topology evidence="2">GPI-anchor</topology>
    </subcellularLocation>
    <subcellularLocation>
        <location evidence="1">Secreted</location>
        <location evidence="1">Cell wall</location>
    </subcellularLocation>
</comment>
<sequence>MQIKSFLLPIVAALLTSVSAADSSNKCSFSKTSITEATGISQLNACSTLDGEISISGSGIGSIDLSSVKVLKAKLSILNSPSIVSLNFNQLQNITGALVINNATQLNSIDLTQLTNVETLQLVSLPSFAILNLNQGVQKAGTIVLSDTALTNLNGLASFNTIDSININNNKNISKIEFSDLQTVTDSLILSFNNDDAEVKLDSLKWAGNLTIQDVSSIQASNLTSVNGSLLISYNTFDELEFPNLKSVGNSMQIFAHDELTKISFPKLSELDGELEMFNNTQLEEIDFGNLTTIKGAVTISGPFDNLTMENLKLVSGDFQVNSTSDKFDCSAFDKLHEKGKIEGHNYVCTHPANPSSSSKSGSSTQTGKSDSKSSDGSSSSNSSSSSKKGASNVLVVPGMVLTTALGVLLALI</sequence>
<organism evidence="10 11">
    <name type="scientific">Candida albicans P78048</name>
    <dbReference type="NCBI Taxonomy" id="1094989"/>
    <lineage>
        <taxon>Eukaryota</taxon>
        <taxon>Fungi</taxon>
        <taxon>Dikarya</taxon>
        <taxon>Ascomycota</taxon>
        <taxon>Saccharomycotina</taxon>
        <taxon>Pichiomycetes</taxon>
        <taxon>Debaryomycetaceae</taxon>
        <taxon>Candida/Lodderomyces clade</taxon>
        <taxon>Candida</taxon>
    </lineage>
</organism>
<evidence type="ECO:0000313" key="11">
    <source>
        <dbReference type="Proteomes" id="UP000030161"/>
    </source>
</evidence>
<evidence type="ECO:0000256" key="6">
    <source>
        <dbReference type="ARBA" id="ARBA00022729"/>
    </source>
</evidence>
<proteinExistence type="inferred from homology"/>
<keyword evidence="7" id="KW-0325">Glycoprotein</keyword>
<dbReference type="InterPro" id="IPR051648">
    <property type="entry name" value="CWI-Assembly_Regulator"/>
</dbReference>
<name>A0AB34PSL3_CANAX</name>
<dbReference type="FunFam" id="3.80.20.20:FF:000040">
    <property type="entry name" value="Cell surface GPI-anchored protein ECM33"/>
    <property type="match status" value="1"/>
</dbReference>
<evidence type="ECO:0000256" key="3">
    <source>
        <dbReference type="ARBA" id="ARBA00005798"/>
    </source>
</evidence>
<evidence type="ECO:0008006" key="12">
    <source>
        <dbReference type="Google" id="ProtNLM"/>
    </source>
</evidence>
<evidence type="ECO:0000256" key="4">
    <source>
        <dbReference type="ARBA" id="ARBA00022512"/>
    </source>
</evidence>
<keyword evidence="6 9" id="KW-0732">Signal</keyword>
<accession>A0AB34PSL3</accession>
<evidence type="ECO:0000313" key="10">
    <source>
        <dbReference type="EMBL" id="KGR08653.1"/>
    </source>
</evidence>
<keyword evidence="4" id="KW-0134">Cell wall</keyword>
<keyword evidence="5" id="KW-0964">Secreted</keyword>
<feature type="signal peptide" evidence="9">
    <location>
        <begin position="1"/>
        <end position="20"/>
    </location>
</feature>
<protein>
    <recommendedName>
        <fullName evidence="12">Ecm33p</fullName>
    </recommendedName>
</protein>
<dbReference type="AlphaFoldDB" id="A0AB34PSL3"/>
<evidence type="ECO:0000256" key="2">
    <source>
        <dbReference type="ARBA" id="ARBA00004609"/>
    </source>
</evidence>